<geneLocation type="plasmid" evidence="2">
    <name>pRGRH0047</name>
</geneLocation>
<sequence>MEESGHLHILWSFCGMVRGISFLVIIVCVLTLIWLSRPWSGHVAIANAAYRGEHSIFTASSSCAALNDGGRFNWRNIKSDSDLEKCIISVSRQLKSADALVEWLRMQGFEVVDLYNTTPKGGQHVSAIWRDEVNQSLYPYDGPINRVFARLRIYGIKVPFLIPSGYRVDVVFEADNSLKVSVGPDYL</sequence>
<feature type="transmembrane region" description="Helical" evidence="1">
    <location>
        <begin position="6"/>
        <end position="35"/>
    </location>
</feature>
<protein>
    <submittedName>
        <fullName evidence="2">Uncharacterized protein</fullName>
    </submittedName>
</protein>
<keyword evidence="1" id="KW-0472">Membrane</keyword>
<organism evidence="2">
    <name type="scientific">uncultured prokaryote</name>
    <dbReference type="NCBI Taxonomy" id="198431"/>
    <lineage>
        <taxon>unclassified sequences</taxon>
        <taxon>environmental samples</taxon>
    </lineage>
</organism>
<keyword evidence="2" id="KW-0614">Plasmid</keyword>
<keyword evidence="1" id="KW-0812">Transmembrane</keyword>
<keyword evidence="1" id="KW-1133">Transmembrane helix</keyword>
<accession>A0A0H5PVB2</accession>
<dbReference type="AlphaFoldDB" id="A0A0H5PVB2"/>
<dbReference type="EMBL" id="LN852739">
    <property type="protein sequence ID" value="CRY93691.1"/>
    <property type="molecule type" value="Genomic_DNA"/>
</dbReference>
<evidence type="ECO:0000313" key="2">
    <source>
        <dbReference type="EMBL" id="CRY93691.1"/>
    </source>
</evidence>
<evidence type="ECO:0000256" key="1">
    <source>
        <dbReference type="SAM" id="Phobius"/>
    </source>
</evidence>
<proteinExistence type="predicted"/>
<name>A0A0H5PVB2_9ZZZZ</name>
<reference evidence="2" key="1">
    <citation type="submission" date="2015-06" db="EMBL/GenBank/DDBJ databases">
        <authorList>
            <person name="Joergensen T."/>
        </authorList>
    </citation>
    <scope>NUCLEOTIDE SEQUENCE</scope>
    <source>
        <plasmid evidence="2">pRGRH0047</plasmid>
    </source>
</reference>
<reference evidence="2" key="2">
    <citation type="submission" date="2015-07" db="EMBL/GenBank/DDBJ databases">
        <title>Plasmids, circular viruses and viroids from rat gut.</title>
        <authorList>
            <person name="Jorgensen T.J."/>
            <person name="Hansen M.A."/>
            <person name="Xu Z."/>
            <person name="Tabak M.A."/>
            <person name="Sorensen S.J."/>
            <person name="Hansen L.H."/>
        </authorList>
    </citation>
    <scope>NUCLEOTIDE SEQUENCE</scope>
    <source>
        <plasmid evidence="2">pRGRH0047</plasmid>
    </source>
</reference>